<comment type="caution">
    <text evidence="2">The sequence shown here is derived from an EMBL/GenBank/DDBJ whole genome shotgun (WGS) entry which is preliminary data.</text>
</comment>
<dbReference type="Gene3D" id="2.60.120.920">
    <property type="match status" value="1"/>
</dbReference>
<proteinExistence type="predicted"/>
<accession>A0A5J4WHL9</accession>
<reference evidence="2 3" key="1">
    <citation type="submission" date="2019-03" db="EMBL/GenBank/DDBJ databases">
        <title>Single cell metagenomics reveals metabolic interactions within the superorganism composed of flagellate Streblomastix strix and complex community of Bacteroidetes bacteria on its surface.</title>
        <authorList>
            <person name="Treitli S.C."/>
            <person name="Kolisko M."/>
            <person name="Husnik F."/>
            <person name="Keeling P."/>
            <person name="Hampl V."/>
        </authorList>
    </citation>
    <scope>NUCLEOTIDE SEQUENCE [LARGE SCALE GENOMIC DNA]</scope>
    <source>
        <strain evidence="2">ST1C</strain>
    </source>
</reference>
<organism evidence="2 3">
    <name type="scientific">Streblomastix strix</name>
    <dbReference type="NCBI Taxonomy" id="222440"/>
    <lineage>
        <taxon>Eukaryota</taxon>
        <taxon>Metamonada</taxon>
        <taxon>Preaxostyla</taxon>
        <taxon>Oxymonadida</taxon>
        <taxon>Streblomastigidae</taxon>
        <taxon>Streblomastix</taxon>
    </lineage>
</organism>
<dbReference type="AlphaFoldDB" id="A0A5J4WHL9"/>
<dbReference type="EMBL" id="SNRW01001951">
    <property type="protein sequence ID" value="KAA6394401.1"/>
    <property type="molecule type" value="Genomic_DNA"/>
</dbReference>
<evidence type="ECO:0000256" key="1">
    <source>
        <dbReference type="SAM" id="Coils"/>
    </source>
</evidence>
<gene>
    <name evidence="2" type="ORF">EZS28_010071</name>
</gene>
<dbReference type="InterPro" id="IPR043136">
    <property type="entry name" value="B30.2/SPRY_sf"/>
</dbReference>
<evidence type="ECO:0008006" key="4">
    <source>
        <dbReference type="Google" id="ProtNLM"/>
    </source>
</evidence>
<name>A0A5J4WHL9_9EUKA</name>
<evidence type="ECO:0000313" key="2">
    <source>
        <dbReference type="EMBL" id="KAA6394401.1"/>
    </source>
</evidence>
<feature type="coiled-coil region" evidence="1">
    <location>
        <begin position="106"/>
        <end position="154"/>
    </location>
</feature>
<evidence type="ECO:0000313" key="3">
    <source>
        <dbReference type="Proteomes" id="UP000324800"/>
    </source>
</evidence>
<keyword evidence="1" id="KW-0175">Coiled coil</keyword>
<sequence length="378" mass="43401">MEKSTISFDQTETIGITSDADISTIIPRLIQNVESDNINLHIPALKELLNIIVENHQNKDFILKQNLIPFLNKFSENIEKNEEFVLSTTILHVIGVRNGSDDKTILAQTSIEQREKDEKIEKLEQSNKLKDEQMKIKDEEIIALKLEIIKLKEEIEKIKFIYPQVIPYDYNIIDGLSGVGQDILLDVLSQIIHIKDLIQFLGTNKKTYQLMKHSRFHKIIETLCLPIEIHNPDPQNIDFTNIDGRMKKITNKQDKYNTVSLTQVMENGIYSMEIKQTSGNSGGFAIGIVRDSCNIPAEAYQNNERYNQHMAVYCGNGWGSGGELRYKVIFTIDNIGFGINQIIRQEFDSEKGSLIFFVDGIQQRNYFIGIKEKVRFIV</sequence>
<protein>
    <recommendedName>
        <fullName evidence="4">SPRY domain-containing protein</fullName>
    </recommendedName>
</protein>
<dbReference type="Proteomes" id="UP000324800">
    <property type="component" value="Unassembled WGS sequence"/>
</dbReference>